<dbReference type="EMBL" id="BMMH01000002">
    <property type="protein sequence ID" value="GGK99179.1"/>
    <property type="molecule type" value="Genomic_DNA"/>
</dbReference>
<evidence type="ECO:0000313" key="3">
    <source>
        <dbReference type="Proteomes" id="UP000638263"/>
    </source>
</evidence>
<feature type="compositionally biased region" description="Basic and acidic residues" evidence="1">
    <location>
        <begin position="14"/>
        <end position="23"/>
    </location>
</feature>
<keyword evidence="3" id="KW-1185">Reference proteome</keyword>
<comment type="caution">
    <text evidence="2">The sequence shown here is derived from an EMBL/GenBank/DDBJ whole genome shotgun (WGS) entry which is preliminary data.</text>
</comment>
<dbReference type="Proteomes" id="UP000638263">
    <property type="component" value="Unassembled WGS sequence"/>
</dbReference>
<evidence type="ECO:0000256" key="1">
    <source>
        <dbReference type="SAM" id="MobiDB-lite"/>
    </source>
</evidence>
<accession>A0A917RB15</accession>
<reference evidence="2" key="2">
    <citation type="submission" date="2020-09" db="EMBL/GenBank/DDBJ databases">
        <authorList>
            <person name="Sun Q."/>
            <person name="Zhou Y."/>
        </authorList>
    </citation>
    <scope>NUCLEOTIDE SEQUENCE</scope>
    <source>
        <strain evidence="2">CGMCC 4.3508</strain>
    </source>
</reference>
<reference evidence="2" key="1">
    <citation type="journal article" date="2014" name="Int. J. Syst. Evol. Microbiol.">
        <title>Complete genome sequence of Corynebacterium casei LMG S-19264T (=DSM 44701T), isolated from a smear-ripened cheese.</title>
        <authorList>
            <consortium name="US DOE Joint Genome Institute (JGI-PGF)"/>
            <person name="Walter F."/>
            <person name="Albersmeier A."/>
            <person name="Kalinowski J."/>
            <person name="Ruckert C."/>
        </authorList>
    </citation>
    <scope>NUCLEOTIDE SEQUENCE</scope>
    <source>
        <strain evidence="2">CGMCC 4.3508</strain>
    </source>
</reference>
<proteinExistence type="predicted"/>
<sequence>MRTVCDAADPALRPAEHQDRPAEHGQVSGAVRIGVGLTDEVRIRGYDPADEEGRDIQAPSSSVRGTDFSGVRGAGERPVCRRGTPAYWTSCRGPGSSKRCSTCV</sequence>
<gene>
    <name evidence="2" type="ORF">GCM10011588_12280</name>
</gene>
<feature type="region of interest" description="Disordered" evidence="1">
    <location>
        <begin position="50"/>
        <end position="71"/>
    </location>
</feature>
<name>A0A917RB15_9NOCA</name>
<protein>
    <submittedName>
        <fullName evidence="2">Uncharacterized protein</fullName>
    </submittedName>
</protein>
<feature type="region of interest" description="Disordered" evidence="1">
    <location>
        <begin position="1"/>
        <end position="27"/>
    </location>
</feature>
<organism evidence="2 3">
    <name type="scientific">Nocardia jinanensis</name>
    <dbReference type="NCBI Taxonomy" id="382504"/>
    <lineage>
        <taxon>Bacteria</taxon>
        <taxon>Bacillati</taxon>
        <taxon>Actinomycetota</taxon>
        <taxon>Actinomycetes</taxon>
        <taxon>Mycobacteriales</taxon>
        <taxon>Nocardiaceae</taxon>
        <taxon>Nocardia</taxon>
    </lineage>
</organism>
<dbReference type="AlphaFoldDB" id="A0A917RB15"/>
<evidence type="ECO:0000313" key="2">
    <source>
        <dbReference type="EMBL" id="GGK99179.1"/>
    </source>
</evidence>